<sequence>ADHCLMQTAWTARSSDGRERQHATRFGRLAFLEAAIEERNLSELQRRRRCSSRFLYTIEGERVWARSSQ</sequence>
<dbReference type="Proteomes" id="UP001629432">
    <property type="component" value="Unassembled WGS sequence"/>
</dbReference>
<accession>A0ABW9E5J5</accession>
<keyword evidence="2" id="KW-1185">Reference proteome</keyword>
<dbReference type="RefSeq" id="WP_408341229.1">
    <property type="nucleotide sequence ID" value="NZ_JAQQCF010000093.1"/>
</dbReference>
<comment type="caution">
    <text evidence="1">The sequence shown here is derived from an EMBL/GenBank/DDBJ whole genome shotgun (WGS) entry which is preliminary data.</text>
</comment>
<reference evidence="1 2" key="1">
    <citation type="journal article" date="2024" name="Chem. Sci.">
        <title>Discovery of megapolipeptins by genome mining of a Burkholderiales bacteria collection.</title>
        <authorList>
            <person name="Paulo B.S."/>
            <person name="Recchia M.J.J."/>
            <person name="Lee S."/>
            <person name="Fergusson C.H."/>
            <person name="Romanowski S.B."/>
            <person name="Hernandez A."/>
            <person name="Krull N."/>
            <person name="Liu D.Y."/>
            <person name="Cavanagh H."/>
            <person name="Bos A."/>
            <person name="Gray C.A."/>
            <person name="Murphy B.T."/>
            <person name="Linington R.G."/>
            <person name="Eustaquio A.S."/>
        </authorList>
    </citation>
    <scope>NUCLEOTIDE SEQUENCE [LARGE SCALE GENOMIC DNA]</scope>
    <source>
        <strain evidence="1 2">RL17-338-BIC-A</strain>
    </source>
</reference>
<feature type="non-terminal residue" evidence="1">
    <location>
        <position position="1"/>
    </location>
</feature>
<proteinExistence type="predicted"/>
<name>A0ABW9E5J5_9BURK</name>
<evidence type="ECO:0000313" key="1">
    <source>
        <dbReference type="EMBL" id="MFM0642593.1"/>
    </source>
</evidence>
<protein>
    <submittedName>
        <fullName evidence="1">Uncharacterized protein</fullName>
    </submittedName>
</protein>
<evidence type="ECO:0000313" key="2">
    <source>
        <dbReference type="Proteomes" id="UP001629432"/>
    </source>
</evidence>
<organism evidence="1 2">
    <name type="scientific">Paraburkholderia metrosideri</name>
    <dbReference type="NCBI Taxonomy" id="580937"/>
    <lineage>
        <taxon>Bacteria</taxon>
        <taxon>Pseudomonadati</taxon>
        <taxon>Pseudomonadota</taxon>
        <taxon>Betaproteobacteria</taxon>
        <taxon>Burkholderiales</taxon>
        <taxon>Burkholderiaceae</taxon>
        <taxon>Paraburkholderia</taxon>
    </lineage>
</organism>
<gene>
    <name evidence="1" type="ORF">PQQ63_38655</name>
</gene>
<dbReference type="EMBL" id="JAQQCF010000093">
    <property type="protein sequence ID" value="MFM0642593.1"/>
    <property type="molecule type" value="Genomic_DNA"/>
</dbReference>